<dbReference type="InterPro" id="IPR032675">
    <property type="entry name" value="LRR_dom_sf"/>
</dbReference>
<comment type="caution">
    <text evidence="2">The sequence shown here is derived from an EMBL/GenBank/DDBJ whole genome shotgun (WGS) entry which is preliminary data.</text>
</comment>
<evidence type="ECO:0000256" key="1">
    <source>
        <dbReference type="SAM" id="MobiDB-lite"/>
    </source>
</evidence>
<evidence type="ECO:0000313" key="2">
    <source>
        <dbReference type="EMBL" id="GMH80590.1"/>
    </source>
</evidence>
<organism evidence="2 3">
    <name type="scientific">Triparma laevis f. inornata</name>
    <dbReference type="NCBI Taxonomy" id="1714386"/>
    <lineage>
        <taxon>Eukaryota</taxon>
        <taxon>Sar</taxon>
        <taxon>Stramenopiles</taxon>
        <taxon>Ochrophyta</taxon>
        <taxon>Bolidophyceae</taxon>
        <taxon>Parmales</taxon>
        <taxon>Triparmaceae</taxon>
        <taxon>Triparma</taxon>
    </lineage>
</organism>
<evidence type="ECO:0000313" key="3">
    <source>
        <dbReference type="Proteomes" id="UP001162640"/>
    </source>
</evidence>
<dbReference type="EMBL" id="BLQM01000285">
    <property type="protein sequence ID" value="GMH80590.1"/>
    <property type="molecule type" value="Genomic_DNA"/>
</dbReference>
<dbReference type="AlphaFoldDB" id="A0A9W7B6N7"/>
<sequence length="186" mass="20522">MSKPVTSDTNDSHKSREMSGERGTGDEGGENEEGTLDLPPAESLTVSTVVSTVPTTTDQFMRTPKFRRHFVKYVPRDTLITLRLVTKGWKAAAEALIDEGVRSGELMVHGGNDISSMNLHDALRARHMLVTRVVFLLNITKVGEFPYKLAVNLVVIDIPESVERIGKAAFNLCRSFTTVSFPMTLT</sequence>
<dbReference type="Proteomes" id="UP001162640">
    <property type="component" value="Unassembled WGS sequence"/>
</dbReference>
<feature type="compositionally biased region" description="Basic and acidic residues" evidence="1">
    <location>
        <begin position="10"/>
        <end position="25"/>
    </location>
</feature>
<protein>
    <submittedName>
        <fullName evidence="2">Uncharacterized protein</fullName>
    </submittedName>
</protein>
<reference evidence="3" key="1">
    <citation type="journal article" date="2023" name="Commun. Biol.">
        <title>Genome analysis of Parmales, the sister group of diatoms, reveals the evolutionary specialization of diatoms from phago-mixotrophs to photoautotrophs.</title>
        <authorList>
            <person name="Ban H."/>
            <person name="Sato S."/>
            <person name="Yoshikawa S."/>
            <person name="Yamada K."/>
            <person name="Nakamura Y."/>
            <person name="Ichinomiya M."/>
            <person name="Sato N."/>
            <person name="Blanc-Mathieu R."/>
            <person name="Endo H."/>
            <person name="Kuwata A."/>
            <person name="Ogata H."/>
        </authorList>
    </citation>
    <scope>NUCLEOTIDE SEQUENCE [LARGE SCALE GENOMIC DNA]</scope>
</reference>
<name>A0A9W7B6N7_9STRA</name>
<accession>A0A9W7B6N7</accession>
<dbReference type="Gene3D" id="3.80.10.10">
    <property type="entry name" value="Ribonuclease Inhibitor"/>
    <property type="match status" value="1"/>
</dbReference>
<proteinExistence type="predicted"/>
<feature type="region of interest" description="Disordered" evidence="1">
    <location>
        <begin position="1"/>
        <end position="42"/>
    </location>
</feature>
<gene>
    <name evidence="2" type="ORF">TL16_g08610</name>
</gene>